<dbReference type="InterPro" id="IPR050765">
    <property type="entry name" value="Riboflavin_Biosynth_HTPR"/>
</dbReference>
<organism evidence="2 3">
    <name type="scientific">Bdellovibrio reynosensis</name>
    <dbReference type="NCBI Taxonomy" id="2835041"/>
    <lineage>
        <taxon>Bacteria</taxon>
        <taxon>Pseudomonadati</taxon>
        <taxon>Bdellovibrionota</taxon>
        <taxon>Bdellovibrionia</taxon>
        <taxon>Bdellovibrionales</taxon>
        <taxon>Pseudobdellovibrionaceae</taxon>
        <taxon>Bdellovibrio</taxon>
    </lineage>
</organism>
<protein>
    <submittedName>
        <fullName evidence="2">Dihydrofolate reductase family protein</fullName>
    </submittedName>
</protein>
<dbReference type="SUPFAM" id="SSF53597">
    <property type="entry name" value="Dihydrofolate reductase-like"/>
    <property type="match status" value="1"/>
</dbReference>
<gene>
    <name evidence="2" type="ORF">MNR06_00040</name>
</gene>
<dbReference type="EMBL" id="CP093442">
    <property type="protein sequence ID" value="UOF01342.1"/>
    <property type="molecule type" value="Genomic_DNA"/>
</dbReference>
<dbReference type="InterPro" id="IPR002734">
    <property type="entry name" value="RibDG_C"/>
</dbReference>
<dbReference type="PANTHER" id="PTHR38011:SF11">
    <property type="entry name" value="2,5-DIAMINO-6-RIBOSYLAMINO-4(3H)-PYRIMIDINONE 5'-PHOSPHATE REDUCTASE"/>
    <property type="match status" value="1"/>
</dbReference>
<proteinExistence type="predicted"/>
<dbReference type="InterPro" id="IPR024072">
    <property type="entry name" value="DHFR-like_dom_sf"/>
</dbReference>
<dbReference type="RefSeq" id="WP_243537778.1">
    <property type="nucleotide sequence ID" value="NZ_CP093442.1"/>
</dbReference>
<accession>A0ABY4C8M4</accession>
<dbReference type="Proteomes" id="UP000830116">
    <property type="component" value="Chromosome"/>
</dbReference>
<evidence type="ECO:0000313" key="3">
    <source>
        <dbReference type="Proteomes" id="UP000830116"/>
    </source>
</evidence>
<name>A0ABY4C8M4_9BACT</name>
<dbReference type="Gene3D" id="3.40.430.10">
    <property type="entry name" value="Dihydrofolate Reductase, subunit A"/>
    <property type="match status" value="1"/>
</dbReference>
<reference evidence="2" key="1">
    <citation type="submission" date="2022-03" db="EMBL/GenBank/DDBJ databases">
        <title>Genome Identification and Characterization of new species Bdellovibrio reynosense LBG001 sp. nov. from a Mexico soil sample.</title>
        <authorList>
            <person name="Camilli A."/>
            <person name="Ajao Y."/>
            <person name="Guo X."/>
        </authorList>
    </citation>
    <scope>NUCLEOTIDE SEQUENCE</scope>
    <source>
        <strain evidence="2">LBG001</strain>
    </source>
</reference>
<dbReference type="Pfam" id="PF01872">
    <property type="entry name" value="RibD_C"/>
    <property type="match status" value="1"/>
</dbReference>
<keyword evidence="3" id="KW-1185">Reference proteome</keyword>
<evidence type="ECO:0000313" key="2">
    <source>
        <dbReference type="EMBL" id="UOF01342.1"/>
    </source>
</evidence>
<evidence type="ECO:0000259" key="1">
    <source>
        <dbReference type="Pfam" id="PF01872"/>
    </source>
</evidence>
<sequence length="182" mass="20401">MKTIYYGATSINGFIADKKNSLDWLFQFDKGGESSGPESYTTFIKDVRAICMGSTTYEWLLEHQISKGQPWPYDMPAWVFTTRNLPTIPGADIRFAKGDVKPVHKEMQQFAAGKNIWVVGGGELAGQFYDAGLLDEVIWQLAPLTLDGGAPLFPRTAKPPFKLLSVKPIMDVFIEVHYSIEY</sequence>
<dbReference type="PANTHER" id="PTHR38011">
    <property type="entry name" value="DIHYDROFOLATE REDUCTASE FAMILY PROTEIN (AFU_ORTHOLOGUE AFUA_8G06820)"/>
    <property type="match status" value="1"/>
</dbReference>
<feature type="domain" description="Bacterial bifunctional deaminase-reductase C-terminal" evidence="1">
    <location>
        <begin position="75"/>
        <end position="167"/>
    </location>
</feature>